<protein>
    <submittedName>
        <fullName evidence="1">Uncharacterized protein</fullName>
    </submittedName>
</protein>
<keyword evidence="2" id="KW-1185">Reference proteome</keyword>
<name>A0ABQ8JBJ7_DERPT</name>
<reference evidence="1 2" key="1">
    <citation type="journal article" date="2018" name="J. Allergy Clin. Immunol.">
        <title>High-quality assembly of Dermatophagoides pteronyssinus genome and transcriptome reveals a wide range of novel allergens.</title>
        <authorList>
            <person name="Liu X.Y."/>
            <person name="Yang K.Y."/>
            <person name="Wang M.Q."/>
            <person name="Kwok J.S."/>
            <person name="Zeng X."/>
            <person name="Yang Z."/>
            <person name="Xiao X.J."/>
            <person name="Lau C.P."/>
            <person name="Li Y."/>
            <person name="Huang Z.M."/>
            <person name="Ba J.G."/>
            <person name="Yim A.K."/>
            <person name="Ouyang C.Y."/>
            <person name="Ngai S.M."/>
            <person name="Chan T.F."/>
            <person name="Leung E.L."/>
            <person name="Liu L."/>
            <person name="Liu Z.G."/>
            <person name="Tsui S.K."/>
        </authorList>
    </citation>
    <scope>NUCLEOTIDE SEQUENCE [LARGE SCALE GENOMIC DNA]</scope>
    <source>
        <strain evidence="1">Derp</strain>
    </source>
</reference>
<dbReference type="Proteomes" id="UP000887458">
    <property type="component" value="Unassembled WGS sequence"/>
</dbReference>
<gene>
    <name evidence="1" type="ORF">DERP_001811</name>
</gene>
<comment type="caution">
    <text evidence="1">The sequence shown here is derived from an EMBL/GenBank/DDBJ whole genome shotgun (WGS) entry which is preliminary data.</text>
</comment>
<accession>A0ABQ8JBJ7</accession>
<evidence type="ECO:0000313" key="1">
    <source>
        <dbReference type="EMBL" id="KAH9419978.1"/>
    </source>
</evidence>
<organism evidence="1 2">
    <name type="scientific">Dermatophagoides pteronyssinus</name>
    <name type="common">European house dust mite</name>
    <dbReference type="NCBI Taxonomy" id="6956"/>
    <lineage>
        <taxon>Eukaryota</taxon>
        <taxon>Metazoa</taxon>
        <taxon>Ecdysozoa</taxon>
        <taxon>Arthropoda</taxon>
        <taxon>Chelicerata</taxon>
        <taxon>Arachnida</taxon>
        <taxon>Acari</taxon>
        <taxon>Acariformes</taxon>
        <taxon>Sarcoptiformes</taxon>
        <taxon>Astigmata</taxon>
        <taxon>Psoroptidia</taxon>
        <taxon>Analgoidea</taxon>
        <taxon>Pyroglyphidae</taxon>
        <taxon>Dermatophagoidinae</taxon>
        <taxon>Dermatophagoides</taxon>
    </lineage>
</organism>
<dbReference type="EMBL" id="NJHN03000054">
    <property type="protein sequence ID" value="KAH9419978.1"/>
    <property type="molecule type" value="Genomic_DNA"/>
</dbReference>
<sequence length="92" mass="10622">MIHIDLNSIHQSNQKNENFIFLLFRSSQDKWQQRQQQQQQPLSSAYLISNMNGSGCFVTIRYATTLKNEGSLRIVVDTTTGMDCRIKRDNAV</sequence>
<reference evidence="1 2" key="2">
    <citation type="journal article" date="2022" name="Mol. Biol. Evol.">
        <title>Comparative Genomics Reveals Insights into the Divergent Evolution of Astigmatic Mites and Household Pest Adaptations.</title>
        <authorList>
            <person name="Xiong Q."/>
            <person name="Wan A.T."/>
            <person name="Liu X."/>
            <person name="Fung C.S."/>
            <person name="Xiao X."/>
            <person name="Malainual N."/>
            <person name="Hou J."/>
            <person name="Wang L."/>
            <person name="Wang M."/>
            <person name="Yang K.Y."/>
            <person name="Cui Y."/>
            <person name="Leung E.L."/>
            <person name="Nong W."/>
            <person name="Shin S.K."/>
            <person name="Au S.W."/>
            <person name="Jeong K.Y."/>
            <person name="Chew F.T."/>
            <person name="Hui J.H."/>
            <person name="Leung T.F."/>
            <person name="Tungtrongchitr A."/>
            <person name="Zhong N."/>
            <person name="Liu Z."/>
            <person name="Tsui S.K."/>
        </authorList>
    </citation>
    <scope>NUCLEOTIDE SEQUENCE [LARGE SCALE GENOMIC DNA]</scope>
    <source>
        <strain evidence="1">Derp</strain>
    </source>
</reference>
<evidence type="ECO:0000313" key="2">
    <source>
        <dbReference type="Proteomes" id="UP000887458"/>
    </source>
</evidence>
<proteinExistence type="predicted"/>